<feature type="transmembrane region" description="Helical" evidence="2">
    <location>
        <begin position="284"/>
        <end position="302"/>
    </location>
</feature>
<dbReference type="Proteomes" id="UP001163064">
    <property type="component" value="Unassembled WGS sequence"/>
</dbReference>
<reference evidence="3" key="1">
    <citation type="submission" date="2022-10" db="EMBL/GenBank/DDBJ databases">
        <title>Streptomyces beihaiensis sp. nov., a chitin degrading actinobacterium, isolated from shrimp pond soil.</title>
        <authorList>
            <person name="Xie J."/>
            <person name="Shen N."/>
        </authorList>
    </citation>
    <scope>NUCLEOTIDE SEQUENCE</scope>
    <source>
        <strain evidence="3">GXMU-J5</strain>
    </source>
</reference>
<feature type="region of interest" description="Disordered" evidence="1">
    <location>
        <begin position="332"/>
        <end position="375"/>
    </location>
</feature>
<name>A0ABT3TVL0_9ACTN</name>
<accession>A0ABT3TVL0</accession>
<feature type="transmembrane region" description="Helical" evidence="2">
    <location>
        <begin position="212"/>
        <end position="231"/>
    </location>
</feature>
<dbReference type="RefSeq" id="WP_266600139.1">
    <property type="nucleotide sequence ID" value="NZ_JAPHNL010000155.1"/>
</dbReference>
<keyword evidence="2" id="KW-0472">Membrane</keyword>
<feature type="transmembrane region" description="Helical" evidence="2">
    <location>
        <begin position="44"/>
        <end position="65"/>
    </location>
</feature>
<keyword evidence="2" id="KW-0812">Transmembrane</keyword>
<dbReference type="EMBL" id="JAPHNL010000155">
    <property type="protein sequence ID" value="MCX3061076.1"/>
    <property type="molecule type" value="Genomic_DNA"/>
</dbReference>
<evidence type="ECO:0000313" key="3">
    <source>
        <dbReference type="EMBL" id="MCX3061076.1"/>
    </source>
</evidence>
<evidence type="ECO:0008006" key="5">
    <source>
        <dbReference type="Google" id="ProtNLM"/>
    </source>
</evidence>
<feature type="transmembrane region" description="Helical" evidence="2">
    <location>
        <begin position="251"/>
        <end position="272"/>
    </location>
</feature>
<evidence type="ECO:0000256" key="1">
    <source>
        <dbReference type="SAM" id="MobiDB-lite"/>
    </source>
</evidence>
<organism evidence="3 4">
    <name type="scientific">Streptomyces beihaiensis</name>
    <dbReference type="NCBI Taxonomy" id="2984495"/>
    <lineage>
        <taxon>Bacteria</taxon>
        <taxon>Bacillati</taxon>
        <taxon>Actinomycetota</taxon>
        <taxon>Actinomycetes</taxon>
        <taxon>Kitasatosporales</taxon>
        <taxon>Streptomycetaceae</taxon>
        <taxon>Streptomyces</taxon>
    </lineage>
</organism>
<keyword evidence="2" id="KW-1133">Transmembrane helix</keyword>
<protein>
    <recommendedName>
        <fullName evidence="5">Integral membrane protein</fullName>
    </recommendedName>
</protein>
<sequence>MRGVGAASFLAMFALAGVGTVVLTRLSLAWAGYPKLGGGSHLHIAHMLWGGLLMAAAVLLTVVFLGRAARSGAAVVGGVGFGLFIDEVGKQVTDEPGYFYRPAAGIIYASFVLLALLTHLVRRRARRAPLTPRQCTANAADLALTGVTGGGLSAEQRLDALRLVGGSRDEVDVALTRLLTVLPARPPRRAGRLRRLGVRARRRLGTVARSRWAVGFAVLWVPAEVLAHVGWTSTVLVDGRSFGGGQEGAAAAVMAGTVVAGAFGAAGLVRLVRRTGGPGSPYRLLRYGLLTDVVFTQIFEFTMSQVMALAELAVDLAVLCLLTAALTRRTRQVRPASAPAPAPAPDARRRMPMPMPMPGEPEIRNRTARTASVTG</sequence>
<evidence type="ECO:0000256" key="2">
    <source>
        <dbReference type="SAM" id="Phobius"/>
    </source>
</evidence>
<feature type="transmembrane region" description="Helical" evidence="2">
    <location>
        <begin position="308"/>
        <end position="327"/>
    </location>
</feature>
<comment type="caution">
    <text evidence="3">The sequence shown here is derived from an EMBL/GenBank/DDBJ whole genome shotgun (WGS) entry which is preliminary data.</text>
</comment>
<gene>
    <name evidence="3" type="ORF">OFY01_15170</name>
</gene>
<feature type="transmembrane region" description="Helical" evidence="2">
    <location>
        <begin position="72"/>
        <end position="92"/>
    </location>
</feature>
<proteinExistence type="predicted"/>
<evidence type="ECO:0000313" key="4">
    <source>
        <dbReference type="Proteomes" id="UP001163064"/>
    </source>
</evidence>
<keyword evidence="4" id="KW-1185">Reference proteome</keyword>
<feature type="transmembrane region" description="Helical" evidence="2">
    <location>
        <begin position="98"/>
        <end position="117"/>
    </location>
</feature>